<organism evidence="7 8">
    <name type="scientific">Pseudonocardia xishanensis</name>
    <dbReference type="NCBI Taxonomy" id="630995"/>
    <lineage>
        <taxon>Bacteria</taxon>
        <taxon>Bacillati</taxon>
        <taxon>Actinomycetota</taxon>
        <taxon>Actinomycetes</taxon>
        <taxon>Pseudonocardiales</taxon>
        <taxon>Pseudonocardiaceae</taxon>
        <taxon>Pseudonocardia</taxon>
    </lineage>
</organism>
<evidence type="ECO:0000313" key="7">
    <source>
        <dbReference type="EMBL" id="GAA4548736.1"/>
    </source>
</evidence>
<dbReference type="SMART" id="SM00382">
    <property type="entry name" value="AAA"/>
    <property type="match status" value="1"/>
</dbReference>
<accession>A0ABP8RTS4</accession>
<keyword evidence="5" id="KW-0029">Amino-acid transport</keyword>
<dbReference type="PROSITE" id="PS00211">
    <property type="entry name" value="ABC_TRANSPORTER_1"/>
    <property type="match status" value="1"/>
</dbReference>
<dbReference type="PANTHER" id="PTHR43820">
    <property type="entry name" value="HIGH-AFFINITY BRANCHED-CHAIN AMINO ACID TRANSPORT ATP-BINDING PROTEIN LIVF"/>
    <property type="match status" value="1"/>
</dbReference>
<keyword evidence="4 7" id="KW-0067">ATP-binding</keyword>
<evidence type="ECO:0000313" key="8">
    <source>
        <dbReference type="Proteomes" id="UP001501598"/>
    </source>
</evidence>
<keyword evidence="3" id="KW-0547">Nucleotide-binding</keyword>
<evidence type="ECO:0000256" key="4">
    <source>
        <dbReference type="ARBA" id="ARBA00022840"/>
    </source>
</evidence>
<keyword evidence="8" id="KW-1185">Reference proteome</keyword>
<name>A0ABP8RTS4_9PSEU</name>
<feature type="domain" description="ABC transporter" evidence="6">
    <location>
        <begin position="8"/>
        <end position="230"/>
    </location>
</feature>
<sequence>MSTGGPVLRLAGVSAGYGGSAVVRDIDLDVGVGEVVVVLGANGAGKTTTLLTAAGAVKPMAGTVQWRGVATTASLHRRARSGLRLVTEERSVFTRLSVADNLRIGRGSPSAALDLFPELAPLLGRPAGLLSGGEQQMLTLGRALSARPALLIADELSLGLAPLIVERLLTTVRDESRRSGMSALLVEQHIRPALAVADRGYVMRRGRIEFSGSADLLRSESAAIESTYLSRAAGVGPPTG</sequence>
<dbReference type="PROSITE" id="PS50893">
    <property type="entry name" value="ABC_TRANSPORTER_2"/>
    <property type="match status" value="1"/>
</dbReference>
<dbReference type="PANTHER" id="PTHR43820:SF4">
    <property type="entry name" value="HIGH-AFFINITY BRANCHED-CHAIN AMINO ACID TRANSPORT ATP-BINDING PROTEIN LIVF"/>
    <property type="match status" value="1"/>
</dbReference>
<dbReference type="Gene3D" id="3.40.50.300">
    <property type="entry name" value="P-loop containing nucleotide triphosphate hydrolases"/>
    <property type="match status" value="1"/>
</dbReference>
<comment type="similarity">
    <text evidence="1">Belongs to the ABC transporter superfamily.</text>
</comment>
<dbReference type="EMBL" id="BAABGT010000040">
    <property type="protein sequence ID" value="GAA4548736.1"/>
    <property type="molecule type" value="Genomic_DNA"/>
</dbReference>
<dbReference type="InterPro" id="IPR003439">
    <property type="entry name" value="ABC_transporter-like_ATP-bd"/>
</dbReference>
<dbReference type="InterPro" id="IPR027417">
    <property type="entry name" value="P-loop_NTPase"/>
</dbReference>
<evidence type="ECO:0000256" key="3">
    <source>
        <dbReference type="ARBA" id="ARBA00022741"/>
    </source>
</evidence>
<reference evidence="8" key="1">
    <citation type="journal article" date="2019" name="Int. J. Syst. Evol. Microbiol.">
        <title>The Global Catalogue of Microorganisms (GCM) 10K type strain sequencing project: providing services to taxonomists for standard genome sequencing and annotation.</title>
        <authorList>
            <consortium name="The Broad Institute Genomics Platform"/>
            <consortium name="The Broad Institute Genome Sequencing Center for Infectious Disease"/>
            <person name="Wu L."/>
            <person name="Ma J."/>
        </authorList>
    </citation>
    <scope>NUCLEOTIDE SEQUENCE [LARGE SCALE GENOMIC DNA]</scope>
    <source>
        <strain evidence="8">JCM 17906</strain>
    </source>
</reference>
<protein>
    <submittedName>
        <fullName evidence="7">ABC transporter ATP-binding protein</fullName>
    </submittedName>
</protein>
<evidence type="ECO:0000256" key="2">
    <source>
        <dbReference type="ARBA" id="ARBA00022448"/>
    </source>
</evidence>
<evidence type="ECO:0000256" key="5">
    <source>
        <dbReference type="ARBA" id="ARBA00022970"/>
    </source>
</evidence>
<dbReference type="InterPro" id="IPR052156">
    <property type="entry name" value="BCAA_Transport_ATP-bd_LivF"/>
</dbReference>
<dbReference type="InterPro" id="IPR017871">
    <property type="entry name" value="ABC_transporter-like_CS"/>
</dbReference>
<dbReference type="SUPFAM" id="SSF52540">
    <property type="entry name" value="P-loop containing nucleoside triphosphate hydrolases"/>
    <property type="match status" value="1"/>
</dbReference>
<evidence type="ECO:0000256" key="1">
    <source>
        <dbReference type="ARBA" id="ARBA00005417"/>
    </source>
</evidence>
<comment type="caution">
    <text evidence="7">The sequence shown here is derived from an EMBL/GenBank/DDBJ whole genome shotgun (WGS) entry which is preliminary data.</text>
</comment>
<dbReference type="Proteomes" id="UP001501598">
    <property type="component" value="Unassembled WGS sequence"/>
</dbReference>
<dbReference type="GO" id="GO:0005524">
    <property type="term" value="F:ATP binding"/>
    <property type="evidence" value="ECO:0007669"/>
    <property type="project" value="UniProtKB-KW"/>
</dbReference>
<dbReference type="Pfam" id="PF00005">
    <property type="entry name" value="ABC_tran"/>
    <property type="match status" value="1"/>
</dbReference>
<proteinExistence type="inferred from homology"/>
<dbReference type="InterPro" id="IPR003593">
    <property type="entry name" value="AAA+_ATPase"/>
</dbReference>
<evidence type="ECO:0000259" key="6">
    <source>
        <dbReference type="PROSITE" id="PS50893"/>
    </source>
</evidence>
<keyword evidence="2" id="KW-0813">Transport</keyword>
<gene>
    <name evidence="7" type="ORF">GCM10023175_35700</name>
</gene>